<name>A0A317ZKD9_9BACT</name>
<dbReference type="AlphaFoldDB" id="A0A317ZKD9"/>
<gene>
    <name evidence="1" type="ORF">DDZ13_05655</name>
</gene>
<sequence length="395" mass="45921">MPTIAVQEVQGLYGPFSISEKIIQKIWLQGDFYKQDLKTVSGKRLKIKDPGHWNMNEGPDFKEARFEIDGDEWVGDVEIHFYPNDWFHHEHDKNPNFGKVVLHVVLYAGTTQGWEREYPMESLVLLPLLERDLEEYAMEAALLDLEQVNELEWFERLMEKSLSERKLLLEQLAVKRWRQKADYARKRLERTDWAGCCHESTLDVLGFARNRSTMHRIASRYTIADFAGSLDTDELYEAYREEWKLSGCRPANHPKLRLKQYARICQANPDWPDKLRQQLSLFSTVDEKETGAFRKAAGTKERQAQISEDVFQNIIGTKRLNSLLSDAIFPLAKVDLKEDYMTYWQHWYPGDYPDAFSRFHRQAGFSAARIPMSHGMMQGILALFASKGEALDGTS</sequence>
<organism evidence="1 2">
    <name type="scientific">Coraliomargarita sinensis</name>
    <dbReference type="NCBI Taxonomy" id="2174842"/>
    <lineage>
        <taxon>Bacteria</taxon>
        <taxon>Pseudomonadati</taxon>
        <taxon>Verrucomicrobiota</taxon>
        <taxon>Opitutia</taxon>
        <taxon>Puniceicoccales</taxon>
        <taxon>Coraliomargaritaceae</taxon>
        <taxon>Coraliomargarita</taxon>
    </lineage>
</organism>
<reference evidence="1 2" key="1">
    <citation type="submission" date="2018-05" db="EMBL/GenBank/DDBJ databases">
        <title>Coraliomargarita sinensis sp. nov., isolated from a marine solar saltern.</title>
        <authorList>
            <person name="Zhou L.Y."/>
        </authorList>
    </citation>
    <scope>NUCLEOTIDE SEQUENCE [LARGE SCALE GENOMIC DNA]</scope>
    <source>
        <strain evidence="1 2">WN38</strain>
    </source>
</reference>
<evidence type="ECO:0000313" key="2">
    <source>
        <dbReference type="Proteomes" id="UP000247099"/>
    </source>
</evidence>
<dbReference type="Pfam" id="PF11013">
    <property type="entry name" value="DUF2851"/>
    <property type="match status" value="1"/>
</dbReference>
<dbReference type="EMBL" id="QHJQ01000003">
    <property type="protein sequence ID" value="PXA04657.1"/>
    <property type="molecule type" value="Genomic_DNA"/>
</dbReference>
<dbReference type="OrthoDB" id="148404at2"/>
<evidence type="ECO:0008006" key="3">
    <source>
        <dbReference type="Google" id="ProtNLM"/>
    </source>
</evidence>
<accession>A0A317ZKD9</accession>
<dbReference type="InParanoid" id="A0A317ZKD9"/>
<comment type="caution">
    <text evidence="1">The sequence shown here is derived from an EMBL/GenBank/DDBJ whole genome shotgun (WGS) entry which is preliminary data.</text>
</comment>
<dbReference type="InterPro" id="IPR021272">
    <property type="entry name" value="DUF2851"/>
</dbReference>
<evidence type="ECO:0000313" key="1">
    <source>
        <dbReference type="EMBL" id="PXA04657.1"/>
    </source>
</evidence>
<keyword evidence="2" id="KW-1185">Reference proteome</keyword>
<dbReference type="Proteomes" id="UP000247099">
    <property type="component" value="Unassembled WGS sequence"/>
</dbReference>
<protein>
    <recommendedName>
        <fullName evidence="3">DUF2851 domain-containing protein</fullName>
    </recommendedName>
</protein>
<proteinExistence type="predicted"/>
<dbReference type="RefSeq" id="WP_110130462.1">
    <property type="nucleotide sequence ID" value="NZ_QHJQ01000003.1"/>
</dbReference>